<keyword evidence="1" id="KW-0732">Signal</keyword>
<dbReference type="EMBL" id="PFBM01000011">
    <property type="protein sequence ID" value="PIR82574.1"/>
    <property type="molecule type" value="Genomic_DNA"/>
</dbReference>
<feature type="chain" id="PRO_5013735789" evidence="1">
    <location>
        <begin position="25"/>
        <end position="123"/>
    </location>
</feature>
<evidence type="ECO:0000313" key="2">
    <source>
        <dbReference type="EMBL" id="PIR82574.1"/>
    </source>
</evidence>
<sequence>MRKQVSVVAAAVATFLATATVAVGQPIHCGGYAGEGCMHPQAREQLYRSWEPRQFRGAHALPPAAHGFAPRPLYGYGGYGHRKKKPRRRPPAYLLVPRGQIIVPRATCVRRRSDGFTVCAPAY</sequence>
<evidence type="ECO:0000313" key="3">
    <source>
        <dbReference type="Proteomes" id="UP000231379"/>
    </source>
</evidence>
<gene>
    <name evidence="2" type="ORF">COU20_01625</name>
</gene>
<feature type="signal peptide" evidence="1">
    <location>
        <begin position="1"/>
        <end position="24"/>
    </location>
</feature>
<protein>
    <submittedName>
        <fullName evidence="2">Uncharacterized protein</fullName>
    </submittedName>
</protein>
<dbReference type="Proteomes" id="UP000231379">
    <property type="component" value="Unassembled WGS sequence"/>
</dbReference>
<comment type="caution">
    <text evidence="2">The sequence shown here is derived from an EMBL/GenBank/DDBJ whole genome shotgun (WGS) entry which is preliminary data.</text>
</comment>
<dbReference type="AlphaFoldDB" id="A0A2H0U833"/>
<accession>A0A2H0U833</accession>
<evidence type="ECO:0000256" key="1">
    <source>
        <dbReference type="SAM" id="SignalP"/>
    </source>
</evidence>
<name>A0A2H0U833_9BACT</name>
<organism evidence="2 3">
    <name type="scientific">Candidatus Kaiserbacteria bacterium CG10_big_fil_rev_8_21_14_0_10_59_10</name>
    <dbReference type="NCBI Taxonomy" id="1974612"/>
    <lineage>
        <taxon>Bacteria</taxon>
        <taxon>Candidatus Kaiseribacteriota</taxon>
    </lineage>
</organism>
<proteinExistence type="predicted"/>
<reference evidence="3" key="1">
    <citation type="submission" date="2017-09" db="EMBL/GenBank/DDBJ databases">
        <title>Depth-based differentiation of microbial function through sediment-hosted aquifers and enrichment of novel symbionts in the deep terrestrial subsurface.</title>
        <authorList>
            <person name="Probst A.J."/>
            <person name="Ladd B."/>
            <person name="Jarett J.K."/>
            <person name="Geller-Mcgrath D.E."/>
            <person name="Sieber C.M.K."/>
            <person name="Emerson J.B."/>
            <person name="Anantharaman K."/>
            <person name="Thomas B.C."/>
            <person name="Malmstrom R."/>
            <person name="Stieglmeier M."/>
            <person name="Klingl A."/>
            <person name="Woyke T."/>
            <person name="Ryan C.M."/>
            <person name="Banfield J.F."/>
        </authorList>
    </citation>
    <scope>NUCLEOTIDE SEQUENCE [LARGE SCALE GENOMIC DNA]</scope>
</reference>